<reference evidence="2 3" key="1">
    <citation type="journal article" date="2007" name="Genome Res.">
        <title>Genome characteristics of facultatively symbiotic Frankia sp. strains reflect host range and host plant biogeography.</title>
        <authorList>
            <person name="Normand P."/>
            <person name="Lapierre P."/>
            <person name="Tisa L.S."/>
            <person name="Gogarten J.P."/>
            <person name="Alloisio N."/>
            <person name="Bagnarol E."/>
            <person name="Bassi C.A."/>
            <person name="Berry A.M."/>
            <person name="Bickhart D.M."/>
            <person name="Choisne N."/>
            <person name="Couloux A."/>
            <person name="Cournoyer B."/>
            <person name="Cruveiller S."/>
            <person name="Daubin V."/>
            <person name="Demange N."/>
            <person name="Francino M.P."/>
            <person name="Goltsman E."/>
            <person name="Huang Y."/>
            <person name="Kopp O.R."/>
            <person name="Labarre L."/>
            <person name="Lapidus A."/>
            <person name="Lavire C."/>
            <person name="Marechal J."/>
            <person name="Martinez M."/>
            <person name="Mastronunzio J.E."/>
            <person name="Mullin B.C."/>
            <person name="Niemann J."/>
            <person name="Pujic P."/>
            <person name="Rawnsley T."/>
            <person name="Rouy Z."/>
            <person name="Schenowitz C."/>
            <person name="Sellstedt A."/>
            <person name="Tavares F."/>
            <person name="Tomkins J.P."/>
            <person name="Vallenet D."/>
            <person name="Valverde C."/>
            <person name="Wall L.G."/>
            <person name="Wang Y."/>
            <person name="Medigue C."/>
            <person name="Benson D.R."/>
        </authorList>
    </citation>
    <scope>NUCLEOTIDE SEQUENCE [LARGE SCALE GENOMIC DNA]</scope>
    <source>
        <strain evidence="3">DSM 45818 / CECT 9043 / CcI3</strain>
    </source>
</reference>
<protein>
    <submittedName>
        <fullName evidence="2">Uncharacterized protein</fullName>
    </submittedName>
</protein>
<dbReference type="KEGG" id="fra:Francci3_3414"/>
<dbReference type="Proteomes" id="UP000001937">
    <property type="component" value="Chromosome"/>
</dbReference>
<accession>Q2J7H4</accession>
<organism evidence="2 3">
    <name type="scientific">Frankia casuarinae (strain DSM 45818 / CECT 9043 / HFP020203 / CcI3)</name>
    <dbReference type="NCBI Taxonomy" id="106370"/>
    <lineage>
        <taxon>Bacteria</taxon>
        <taxon>Bacillati</taxon>
        <taxon>Actinomycetota</taxon>
        <taxon>Actinomycetes</taxon>
        <taxon>Frankiales</taxon>
        <taxon>Frankiaceae</taxon>
        <taxon>Frankia</taxon>
    </lineage>
</organism>
<dbReference type="AlphaFoldDB" id="Q2J7H4"/>
<feature type="compositionally biased region" description="Basic residues" evidence="1">
    <location>
        <begin position="108"/>
        <end position="128"/>
    </location>
</feature>
<feature type="compositionally biased region" description="Basic and acidic residues" evidence="1">
    <location>
        <begin position="130"/>
        <end position="139"/>
    </location>
</feature>
<evidence type="ECO:0000313" key="2">
    <source>
        <dbReference type="EMBL" id="ABD12768.1"/>
    </source>
</evidence>
<feature type="region of interest" description="Disordered" evidence="1">
    <location>
        <begin position="24"/>
        <end position="141"/>
    </location>
</feature>
<name>Q2J7H4_FRACC</name>
<keyword evidence="3" id="KW-1185">Reference proteome</keyword>
<dbReference type="EMBL" id="CP000249">
    <property type="protein sequence ID" value="ABD12768.1"/>
    <property type="molecule type" value="Genomic_DNA"/>
</dbReference>
<gene>
    <name evidence="2" type="ordered locus">Francci3_3414</name>
</gene>
<evidence type="ECO:0000313" key="3">
    <source>
        <dbReference type="Proteomes" id="UP000001937"/>
    </source>
</evidence>
<evidence type="ECO:0000256" key="1">
    <source>
        <dbReference type="SAM" id="MobiDB-lite"/>
    </source>
</evidence>
<proteinExistence type="predicted"/>
<dbReference type="HOGENOM" id="CLU_721119_0_0_11"/>
<sequence>MDVAGTRDGPRCPRRLLGLCRLQAAPGGRGAGGERRHPGLPDYHSGTSAQLGLRTPARLPTGGRSARSPIRDPVAPGGNRTLRCDPGSRSSHRLRPRRVSDSRTGGARGRRQRRLTHAGIRARTRSPGKQRPEGPERPCGRIPLHSLAMRLRFLVDDRVEFDQRLRRSDQLCVGAAPDDVCDDAASHRHLSASPPDRKLSRRAARLSAAPGGGWNVEIANLNQADVRNWGQPTYPVEQGGLVSVTDRPTAVWLRGTPQRSYLLLCEPEPTGVRRIARDRRVTESNEVDRLSEKETEAIRVVFEQHLRWPPLRNPDPRPKKSAADRLGIKQTSLNDRLAGALEKARRVGYQPPGGQVAPTRDADWVYWLVGIGALDFEMHAGIG</sequence>